<dbReference type="Proteomes" id="UP000184447">
    <property type="component" value="Unassembled WGS sequence"/>
</dbReference>
<evidence type="ECO:0000256" key="4">
    <source>
        <dbReference type="ARBA" id="ARBA00023125"/>
    </source>
</evidence>
<dbReference type="AlphaFoldDB" id="A0A1M5XCI2"/>
<keyword evidence="9" id="KW-1185">Reference proteome</keyword>
<dbReference type="InterPro" id="IPR025943">
    <property type="entry name" value="Sigma_54_int_dom_ATP-bd_2"/>
</dbReference>
<dbReference type="InterPro" id="IPR000014">
    <property type="entry name" value="PAS"/>
</dbReference>
<keyword evidence="5" id="KW-0804">Transcription</keyword>
<dbReference type="Gene3D" id="3.30.450.40">
    <property type="match status" value="1"/>
</dbReference>
<dbReference type="Pfam" id="PF25601">
    <property type="entry name" value="AAA_lid_14"/>
    <property type="match status" value="1"/>
</dbReference>
<name>A0A1M5XCI2_9CLOT</name>
<dbReference type="InterPro" id="IPR002197">
    <property type="entry name" value="HTH_Fis"/>
</dbReference>
<dbReference type="SMART" id="SM00382">
    <property type="entry name" value="AAA"/>
    <property type="match status" value="1"/>
</dbReference>
<sequence>MSENTFFKTYDISNVEVKESHIRSKRYGVNKKSNNISTIISEKKLERILESNKELLKICKPFIEDLYNYVKGTGFFIELFDKNGIILSIIGDQDIIDKSTEMNMIIGTDMSEKKVGTNAISLALEIDKPVQLLGTAHYLEIFHQFTCSCGVIHNEKDEIIACINLTGWSYRVHKHTLALVVAAVRSIENDIKVNKQQKEIIEAYKYTNTIINSLDMGVITVDFNGGIKHINYEACKMIEIYIEDAIGRDIFQLFEQGDILKDSLFKQKTISDTEICTNSKGKIKKFLATTYQIYDDENNISGNVILLKDIKKVLKFVKQYVGMDAKYNFNMIIGNSTQMIKVKEYAKKVSSSPSTILIQGESGTGKELLAQAIHNESNRKHRSFVALNCGAIPNSLIESELFGFVEGAFTGAQKGGYSGKLALADKGTLFLDEIGEMPIHMQVHLLRFLQEGKITRIGDKKNIDLDVKIIAATNKNLKEEVEKGRFREDLYYRLNVIPIYIAPLRERNGDIELLIEYFLKSKAIKLGKDMPELSNEMYSKLISYTWPGNIRELENCIENIVNFDGQMSFDLELNNNRENIKKINNQTGDFQFDKNMTLGEWEEKAIINTLINCHYNYTKAAKILGITRATLYSKVKKYNINIV</sequence>
<dbReference type="Gene3D" id="3.30.450.20">
    <property type="entry name" value="PAS domain"/>
    <property type="match status" value="1"/>
</dbReference>
<evidence type="ECO:0000256" key="2">
    <source>
        <dbReference type="ARBA" id="ARBA00022840"/>
    </source>
</evidence>
<dbReference type="Gene3D" id="3.40.50.300">
    <property type="entry name" value="P-loop containing nucleotide triphosphate hydrolases"/>
    <property type="match status" value="1"/>
</dbReference>
<dbReference type="Pfam" id="PF00989">
    <property type="entry name" value="PAS"/>
    <property type="match status" value="1"/>
</dbReference>
<keyword evidence="3" id="KW-0805">Transcription regulation</keyword>
<reference evidence="8 9" key="1">
    <citation type="submission" date="2016-11" db="EMBL/GenBank/DDBJ databases">
        <authorList>
            <person name="Jaros S."/>
            <person name="Januszkiewicz K."/>
            <person name="Wedrychowicz H."/>
        </authorList>
    </citation>
    <scope>NUCLEOTIDE SEQUENCE [LARGE SCALE GENOMIC DNA]</scope>
    <source>
        <strain evidence="8 9">DSM 8605</strain>
    </source>
</reference>
<dbReference type="PROSITE" id="PS50045">
    <property type="entry name" value="SIGMA54_INTERACT_4"/>
    <property type="match status" value="1"/>
</dbReference>
<protein>
    <submittedName>
        <fullName evidence="8">Transcriptional regulator containing PAS, AAA-type ATPase, and DNA-binding Fis domains</fullName>
    </submittedName>
</protein>
<dbReference type="STRING" id="1121316.SAMN02745207_03543"/>
<dbReference type="Pfam" id="PF00158">
    <property type="entry name" value="Sigma54_activat"/>
    <property type="match status" value="1"/>
</dbReference>
<keyword evidence="4 8" id="KW-0238">DNA-binding</keyword>
<dbReference type="SMART" id="SM00091">
    <property type="entry name" value="PAS"/>
    <property type="match status" value="1"/>
</dbReference>
<feature type="domain" description="Sigma-54 factor interaction" evidence="6">
    <location>
        <begin position="332"/>
        <end position="562"/>
    </location>
</feature>
<dbReference type="OrthoDB" id="9803970at2"/>
<dbReference type="GO" id="GO:0005524">
    <property type="term" value="F:ATP binding"/>
    <property type="evidence" value="ECO:0007669"/>
    <property type="project" value="UniProtKB-KW"/>
</dbReference>
<dbReference type="InterPro" id="IPR002078">
    <property type="entry name" value="Sigma_54_int"/>
</dbReference>
<evidence type="ECO:0000256" key="1">
    <source>
        <dbReference type="ARBA" id="ARBA00022741"/>
    </source>
</evidence>
<dbReference type="EMBL" id="FQXM01000027">
    <property type="protein sequence ID" value="SHH97486.1"/>
    <property type="molecule type" value="Genomic_DNA"/>
</dbReference>
<gene>
    <name evidence="8" type="ORF">SAMN02745207_03543</name>
</gene>
<dbReference type="CDD" id="cd00130">
    <property type="entry name" value="PAS"/>
    <property type="match status" value="1"/>
</dbReference>
<dbReference type="PROSITE" id="PS00676">
    <property type="entry name" value="SIGMA54_INTERACT_2"/>
    <property type="match status" value="1"/>
</dbReference>
<dbReference type="InterPro" id="IPR013767">
    <property type="entry name" value="PAS_fold"/>
</dbReference>
<dbReference type="CDD" id="cd00009">
    <property type="entry name" value="AAA"/>
    <property type="match status" value="1"/>
</dbReference>
<dbReference type="InterPro" id="IPR003593">
    <property type="entry name" value="AAA+_ATPase"/>
</dbReference>
<dbReference type="InterPro" id="IPR025944">
    <property type="entry name" value="Sigma_54_int_dom_CS"/>
</dbReference>
<feature type="domain" description="PAS" evidence="7">
    <location>
        <begin position="203"/>
        <end position="258"/>
    </location>
</feature>
<dbReference type="Pfam" id="PF02954">
    <property type="entry name" value="HTH_8"/>
    <property type="match status" value="1"/>
</dbReference>
<evidence type="ECO:0000313" key="9">
    <source>
        <dbReference type="Proteomes" id="UP000184447"/>
    </source>
</evidence>
<dbReference type="Gene3D" id="1.10.10.60">
    <property type="entry name" value="Homeodomain-like"/>
    <property type="match status" value="1"/>
</dbReference>
<dbReference type="InterPro" id="IPR035965">
    <property type="entry name" value="PAS-like_dom_sf"/>
</dbReference>
<dbReference type="SUPFAM" id="SSF46689">
    <property type="entry name" value="Homeodomain-like"/>
    <property type="match status" value="1"/>
</dbReference>
<dbReference type="InterPro" id="IPR009057">
    <property type="entry name" value="Homeodomain-like_sf"/>
</dbReference>
<dbReference type="InterPro" id="IPR029016">
    <property type="entry name" value="GAF-like_dom_sf"/>
</dbReference>
<dbReference type="PROSITE" id="PS50112">
    <property type="entry name" value="PAS"/>
    <property type="match status" value="1"/>
</dbReference>
<dbReference type="PROSITE" id="PS00675">
    <property type="entry name" value="SIGMA54_INTERACT_1"/>
    <property type="match status" value="1"/>
</dbReference>
<keyword evidence="1" id="KW-0547">Nucleotide-binding</keyword>
<dbReference type="GO" id="GO:0043565">
    <property type="term" value="F:sequence-specific DNA binding"/>
    <property type="evidence" value="ECO:0007669"/>
    <property type="project" value="InterPro"/>
</dbReference>
<evidence type="ECO:0000256" key="5">
    <source>
        <dbReference type="ARBA" id="ARBA00023163"/>
    </source>
</evidence>
<dbReference type="PANTHER" id="PTHR32071:SF57">
    <property type="entry name" value="C4-DICARBOXYLATE TRANSPORT TRANSCRIPTIONAL REGULATORY PROTEIN DCTD"/>
    <property type="match status" value="1"/>
</dbReference>
<dbReference type="SUPFAM" id="SSF52540">
    <property type="entry name" value="P-loop containing nucleoside triphosphate hydrolases"/>
    <property type="match status" value="1"/>
</dbReference>
<dbReference type="InterPro" id="IPR027417">
    <property type="entry name" value="P-loop_NTPase"/>
</dbReference>
<dbReference type="Gene3D" id="1.10.8.60">
    <property type="match status" value="1"/>
</dbReference>
<dbReference type="PRINTS" id="PR01590">
    <property type="entry name" value="HTHFIS"/>
</dbReference>
<evidence type="ECO:0000259" key="7">
    <source>
        <dbReference type="PROSITE" id="PS50112"/>
    </source>
</evidence>
<dbReference type="RefSeq" id="WP_073340124.1">
    <property type="nucleotide sequence ID" value="NZ_FQXM01000027.1"/>
</dbReference>
<dbReference type="InterPro" id="IPR025662">
    <property type="entry name" value="Sigma_54_int_dom_ATP-bd_1"/>
</dbReference>
<evidence type="ECO:0000259" key="6">
    <source>
        <dbReference type="PROSITE" id="PS50045"/>
    </source>
</evidence>
<organism evidence="8 9">
    <name type="scientific">Clostridium grantii DSM 8605</name>
    <dbReference type="NCBI Taxonomy" id="1121316"/>
    <lineage>
        <taxon>Bacteria</taxon>
        <taxon>Bacillati</taxon>
        <taxon>Bacillota</taxon>
        <taxon>Clostridia</taxon>
        <taxon>Eubacteriales</taxon>
        <taxon>Clostridiaceae</taxon>
        <taxon>Clostridium</taxon>
    </lineage>
</organism>
<dbReference type="InterPro" id="IPR058031">
    <property type="entry name" value="AAA_lid_NorR"/>
</dbReference>
<dbReference type="GO" id="GO:0006355">
    <property type="term" value="P:regulation of DNA-templated transcription"/>
    <property type="evidence" value="ECO:0007669"/>
    <property type="project" value="InterPro"/>
</dbReference>
<dbReference type="PROSITE" id="PS00688">
    <property type="entry name" value="SIGMA54_INTERACT_3"/>
    <property type="match status" value="1"/>
</dbReference>
<dbReference type="FunFam" id="3.40.50.300:FF:000006">
    <property type="entry name" value="DNA-binding transcriptional regulator NtrC"/>
    <property type="match status" value="1"/>
</dbReference>
<evidence type="ECO:0000256" key="3">
    <source>
        <dbReference type="ARBA" id="ARBA00023015"/>
    </source>
</evidence>
<dbReference type="SUPFAM" id="SSF55785">
    <property type="entry name" value="PYP-like sensor domain (PAS domain)"/>
    <property type="match status" value="1"/>
</dbReference>
<dbReference type="PANTHER" id="PTHR32071">
    <property type="entry name" value="TRANSCRIPTIONAL REGULATORY PROTEIN"/>
    <property type="match status" value="1"/>
</dbReference>
<keyword evidence="2" id="KW-0067">ATP-binding</keyword>
<accession>A0A1M5XCI2</accession>
<proteinExistence type="predicted"/>
<evidence type="ECO:0000313" key="8">
    <source>
        <dbReference type="EMBL" id="SHH97486.1"/>
    </source>
</evidence>